<feature type="domain" description="Fibronectin type-III" evidence="5">
    <location>
        <begin position="306"/>
        <end position="400"/>
    </location>
</feature>
<dbReference type="SMART" id="SM00408">
    <property type="entry name" value="IGc2"/>
    <property type="match status" value="2"/>
</dbReference>
<keyword evidence="7" id="KW-1185">Reference proteome</keyword>
<dbReference type="InterPro" id="IPR003961">
    <property type="entry name" value="FN3_dom"/>
</dbReference>
<sequence length="605" mass="67323">MRFYVYLDRPSKPRGPLELTRISANAATLEWEPCEDDGGNPIKHYIVEKMDLADGQWKLVKTVKEPKCEVPELIEGNKYKFRVRAVNDEGESDNLETEKATLARDVCDPPDSPTGLEVTDWDKDHADLQWTPPKRDNGAPITKYVIEAKPKSKGQWAQLKEAREPKARVDLTEGEEYEFRVVAVNKAGDSKPSEATLPIIAKPRFLKPMIDKFGIKPIKVKVGQPVQFELTYRAEPDPSVSWTVHDNKPLVTNLDTVVGFKERSTSVSISNAQRRHTALYTLTVENEVGKDTANLEVVVLGKPSKPIGPLEVTDVTKTSCQLAWKKPEDDGGEEITHYLVEKMDSKKGRWETVSEVTRGTQCPVNRLEEGNRYLFRVTAVSKEGPSEPCETTTETLAKNPFDEPDPPGQVQIVERDSTQIDLKWDPPDNDGGAPISGYIVERKEPKLNRWVKLTAQPVRSCEMSDSTVREGREYEYRVIAINEAGPSEPSKASELALAKPSKEPPKLDTSGLGLNAAKEIRIRAGEPLSLTIPIKGVPKPIIQWSKDGGPTPPGANIVDKEDMTGMNVARAQRSDSGQYKVSLKNDYGEDQANIKVIVIGRCLRV</sequence>
<dbReference type="Proteomes" id="UP000784294">
    <property type="component" value="Unassembled WGS sequence"/>
</dbReference>
<dbReference type="PROSITE" id="PS50835">
    <property type="entry name" value="IG_LIKE"/>
    <property type="match status" value="1"/>
</dbReference>
<dbReference type="OrthoDB" id="504170at2759"/>
<dbReference type="InterPro" id="IPR036179">
    <property type="entry name" value="Ig-like_dom_sf"/>
</dbReference>
<dbReference type="FunFam" id="2.60.40.10:FF:000006">
    <property type="entry name" value="Uncharacterized protein, isoform F"/>
    <property type="match status" value="1"/>
</dbReference>
<dbReference type="CDD" id="cd00063">
    <property type="entry name" value="FN3"/>
    <property type="match status" value="4"/>
</dbReference>
<feature type="domain" description="Fibronectin type-III" evidence="5">
    <location>
        <begin position="406"/>
        <end position="501"/>
    </location>
</feature>
<dbReference type="InterPro" id="IPR036116">
    <property type="entry name" value="FN3_sf"/>
</dbReference>
<dbReference type="Pfam" id="PF00041">
    <property type="entry name" value="fn3"/>
    <property type="match status" value="4"/>
</dbReference>
<dbReference type="InterPro" id="IPR013783">
    <property type="entry name" value="Ig-like_fold"/>
</dbReference>
<evidence type="ECO:0000259" key="4">
    <source>
        <dbReference type="PROSITE" id="PS50835"/>
    </source>
</evidence>
<evidence type="ECO:0000256" key="1">
    <source>
        <dbReference type="ARBA" id="ARBA00022737"/>
    </source>
</evidence>
<dbReference type="SUPFAM" id="SSF48726">
    <property type="entry name" value="Immunoglobulin"/>
    <property type="match status" value="2"/>
</dbReference>
<comment type="caution">
    <text evidence="6">The sequence shown here is derived from an EMBL/GenBank/DDBJ whole genome shotgun (WGS) entry which is preliminary data.</text>
</comment>
<dbReference type="FunFam" id="2.60.40.10:FF:000031">
    <property type="entry name" value="Myosin-binding protein C, slow type"/>
    <property type="match status" value="1"/>
</dbReference>
<evidence type="ECO:0008006" key="8">
    <source>
        <dbReference type="Google" id="ProtNLM"/>
    </source>
</evidence>
<dbReference type="FunFam" id="2.60.40.10:FF:000051">
    <property type="entry name" value="Uncharacterized protein, isoform J"/>
    <property type="match status" value="1"/>
</dbReference>
<dbReference type="InterPro" id="IPR003598">
    <property type="entry name" value="Ig_sub2"/>
</dbReference>
<dbReference type="PRINTS" id="PR00014">
    <property type="entry name" value="FNTYPEIII"/>
</dbReference>
<dbReference type="PANTHER" id="PTHR14340">
    <property type="entry name" value="MICROFIBRIL-ASSOCIATED GLYCOPROTEIN 3"/>
    <property type="match status" value="1"/>
</dbReference>
<dbReference type="SMART" id="SM00060">
    <property type="entry name" value="FN3"/>
    <property type="match status" value="4"/>
</dbReference>
<name>A0A3S4ZAN2_9PLAT</name>
<dbReference type="EMBL" id="CAAALY010000204">
    <property type="protein sequence ID" value="VEL06667.1"/>
    <property type="molecule type" value="Genomic_DNA"/>
</dbReference>
<dbReference type="PROSITE" id="PS50853">
    <property type="entry name" value="FN3"/>
    <property type="match status" value="4"/>
</dbReference>
<dbReference type="InterPro" id="IPR013098">
    <property type="entry name" value="Ig_I-set"/>
</dbReference>
<accession>A0A3S4ZAN2</accession>
<dbReference type="GO" id="GO:0031672">
    <property type="term" value="C:A band"/>
    <property type="evidence" value="ECO:0007669"/>
    <property type="project" value="UniProtKB-ARBA"/>
</dbReference>
<feature type="region of interest" description="Disordered" evidence="3">
    <location>
        <begin position="383"/>
        <end position="405"/>
    </location>
</feature>
<evidence type="ECO:0000313" key="7">
    <source>
        <dbReference type="Proteomes" id="UP000784294"/>
    </source>
</evidence>
<keyword evidence="1" id="KW-0677">Repeat</keyword>
<feature type="domain" description="Fibronectin type-III" evidence="5">
    <location>
        <begin position="112"/>
        <end position="204"/>
    </location>
</feature>
<proteinExistence type="predicted"/>
<protein>
    <recommendedName>
        <fullName evidence="8">Titin</fullName>
    </recommendedName>
</protein>
<dbReference type="Pfam" id="PF07679">
    <property type="entry name" value="I-set"/>
    <property type="match status" value="2"/>
</dbReference>
<dbReference type="InterPro" id="IPR003599">
    <property type="entry name" value="Ig_sub"/>
</dbReference>
<organism evidence="6 7">
    <name type="scientific">Protopolystoma xenopodis</name>
    <dbReference type="NCBI Taxonomy" id="117903"/>
    <lineage>
        <taxon>Eukaryota</taxon>
        <taxon>Metazoa</taxon>
        <taxon>Spiralia</taxon>
        <taxon>Lophotrochozoa</taxon>
        <taxon>Platyhelminthes</taxon>
        <taxon>Monogenea</taxon>
        <taxon>Polyopisthocotylea</taxon>
        <taxon>Polystomatidea</taxon>
        <taxon>Polystomatidae</taxon>
        <taxon>Protopolystoma</taxon>
    </lineage>
</organism>
<reference evidence="6" key="1">
    <citation type="submission" date="2018-11" db="EMBL/GenBank/DDBJ databases">
        <authorList>
            <consortium name="Pathogen Informatics"/>
        </authorList>
    </citation>
    <scope>NUCLEOTIDE SEQUENCE</scope>
</reference>
<keyword evidence="2" id="KW-0393">Immunoglobulin domain</keyword>
<dbReference type="AlphaFoldDB" id="A0A3S4ZAN2"/>
<dbReference type="FunFam" id="2.60.40.10:FF:000127">
    <property type="entry name" value="titin isoform X1"/>
    <property type="match status" value="1"/>
</dbReference>
<dbReference type="PANTHER" id="PTHR14340:SF9">
    <property type="entry name" value="FIBRONECTIN TYPE-III DOMAIN-CONTAINING PROTEIN"/>
    <property type="match status" value="1"/>
</dbReference>
<dbReference type="SUPFAM" id="SSF49265">
    <property type="entry name" value="Fibronectin type III"/>
    <property type="match status" value="2"/>
</dbReference>
<dbReference type="FunFam" id="2.60.40.10:FF:000003">
    <property type="entry name" value="Titin isoform E"/>
    <property type="match status" value="1"/>
</dbReference>
<evidence type="ECO:0000313" key="6">
    <source>
        <dbReference type="EMBL" id="VEL06667.1"/>
    </source>
</evidence>
<gene>
    <name evidence="6" type="ORF">PXEA_LOCUS107</name>
</gene>
<evidence type="ECO:0000256" key="2">
    <source>
        <dbReference type="ARBA" id="ARBA00023319"/>
    </source>
</evidence>
<dbReference type="SMART" id="SM00409">
    <property type="entry name" value="IG"/>
    <property type="match status" value="2"/>
</dbReference>
<dbReference type="FunFam" id="2.60.40.10:FF:000056">
    <property type="entry name" value="twitchin isoform X4"/>
    <property type="match status" value="1"/>
</dbReference>
<dbReference type="Gene3D" id="2.60.40.10">
    <property type="entry name" value="Immunoglobulins"/>
    <property type="match status" value="6"/>
</dbReference>
<evidence type="ECO:0000256" key="3">
    <source>
        <dbReference type="SAM" id="MobiDB-lite"/>
    </source>
</evidence>
<feature type="domain" description="Fibronectin type-III" evidence="5">
    <location>
        <begin position="13"/>
        <end position="105"/>
    </location>
</feature>
<dbReference type="InterPro" id="IPR007110">
    <property type="entry name" value="Ig-like_dom"/>
</dbReference>
<feature type="domain" description="Ig-like" evidence="4">
    <location>
        <begin position="505"/>
        <end position="595"/>
    </location>
</feature>
<evidence type="ECO:0000259" key="5">
    <source>
        <dbReference type="PROSITE" id="PS50853"/>
    </source>
</evidence>